<comment type="caution">
    <text evidence="1">The sequence shown here is derived from an EMBL/GenBank/DDBJ whole genome shotgun (WGS) entry which is preliminary data.</text>
</comment>
<accession>A0A024FXI6</accession>
<dbReference type="InParanoid" id="A0A024FXI6"/>
<dbReference type="Proteomes" id="UP000053237">
    <property type="component" value="Unassembled WGS sequence"/>
</dbReference>
<organism evidence="1 2">
    <name type="scientific">Albugo candida</name>
    <dbReference type="NCBI Taxonomy" id="65357"/>
    <lineage>
        <taxon>Eukaryota</taxon>
        <taxon>Sar</taxon>
        <taxon>Stramenopiles</taxon>
        <taxon>Oomycota</taxon>
        <taxon>Peronosporomycetes</taxon>
        <taxon>Albuginales</taxon>
        <taxon>Albuginaceae</taxon>
        <taxon>Albugo</taxon>
    </lineage>
</organism>
<evidence type="ECO:0000313" key="1">
    <source>
        <dbReference type="EMBL" id="CCI39278.1"/>
    </source>
</evidence>
<evidence type="ECO:0000313" key="2">
    <source>
        <dbReference type="Proteomes" id="UP000053237"/>
    </source>
</evidence>
<protein>
    <submittedName>
        <fullName evidence="1">Uncharacterized protein</fullName>
    </submittedName>
</protein>
<name>A0A024FXI6_9STRA</name>
<reference evidence="1 2" key="1">
    <citation type="submission" date="2012-05" db="EMBL/GenBank/DDBJ databases">
        <title>Recombination and specialization in a pathogen metapopulation.</title>
        <authorList>
            <person name="Gardiner A."/>
            <person name="Kemen E."/>
            <person name="Schultz-Larsen T."/>
            <person name="MacLean D."/>
            <person name="Van Oosterhout C."/>
            <person name="Jones J.D.G."/>
        </authorList>
    </citation>
    <scope>NUCLEOTIDE SEQUENCE [LARGE SCALE GENOMIC DNA]</scope>
    <source>
        <strain evidence="1 2">Ac Nc2</strain>
    </source>
</reference>
<keyword evidence="2" id="KW-1185">Reference proteome</keyword>
<gene>
    <name evidence="1" type="ORF">BN9_000610</name>
</gene>
<dbReference type="AlphaFoldDB" id="A0A024FXI6"/>
<sequence length="100" mass="12480">MRMRLPNIESREVRDKRYVFFICEWLCLDCTYKMHTRDNKERFTSHREVVRKRNDIWQLICWWMIDHVANRERISRSLSYKTSERSIEIGDHHTHFDPSH</sequence>
<proteinExistence type="predicted"/>
<dbReference type="EMBL" id="CAIX01000001">
    <property type="protein sequence ID" value="CCI39278.1"/>
    <property type="molecule type" value="Genomic_DNA"/>
</dbReference>